<proteinExistence type="predicted"/>
<protein>
    <submittedName>
        <fullName evidence="1">Uncharacterized protein</fullName>
    </submittedName>
</protein>
<reference evidence="1" key="1">
    <citation type="submission" date="2021-03" db="EMBL/GenBank/DDBJ databases">
        <title>Evolutionary innovations through gain and loss of genes in the ectomycorrhizal Boletales.</title>
        <authorList>
            <person name="Wu G."/>
            <person name="Miyauchi S."/>
            <person name="Morin E."/>
            <person name="Yang Z.-L."/>
            <person name="Xu J."/>
            <person name="Martin F.M."/>
        </authorList>
    </citation>
    <scope>NUCLEOTIDE SEQUENCE</scope>
    <source>
        <strain evidence="1">BR01</strain>
    </source>
</reference>
<accession>A0A8I3AAF2</accession>
<gene>
    <name evidence="1" type="ORF">JVT61DRAFT_2936</name>
</gene>
<organism evidence="1 2">
    <name type="scientific">Boletus reticuloceps</name>
    <dbReference type="NCBI Taxonomy" id="495285"/>
    <lineage>
        <taxon>Eukaryota</taxon>
        <taxon>Fungi</taxon>
        <taxon>Dikarya</taxon>
        <taxon>Basidiomycota</taxon>
        <taxon>Agaricomycotina</taxon>
        <taxon>Agaricomycetes</taxon>
        <taxon>Agaricomycetidae</taxon>
        <taxon>Boletales</taxon>
        <taxon>Boletineae</taxon>
        <taxon>Boletaceae</taxon>
        <taxon>Boletoideae</taxon>
        <taxon>Boletus</taxon>
    </lineage>
</organism>
<evidence type="ECO:0000313" key="1">
    <source>
        <dbReference type="EMBL" id="KAG6375380.1"/>
    </source>
</evidence>
<dbReference type="AlphaFoldDB" id="A0A8I3AAF2"/>
<dbReference type="OrthoDB" id="10249838at2759"/>
<dbReference type="EMBL" id="JAGFBS010000014">
    <property type="protein sequence ID" value="KAG6375380.1"/>
    <property type="molecule type" value="Genomic_DNA"/>
</dbReference>
<sequence>MGGARDAIVEGRFPEYLRTFFKNYFGDQGYPEWCVNALRSVGVDLLQDEMYL</sequence>
<evidence type="ECO:0000313" key="2">
    <source>
        <dbReference type="Proteomes" id="UP000683000"/>
    </source>
</evidence>
<dbReference type="Proteomes" id="UP000683000">
    <property type="component" value="Unassembled WGS sequence"/>
</dbReference>
<keyword evidence="2" id="KW-1185">Reference proteome</keyword>
<comment type="caution">
    <text evidence="1">The sequence shown here is derived from an EMBL/GenBank/DDBJ whole genome shotgun (WGS) entry which is preliminary data.</text>
</comment>
<name>A0A8I3AAF2_9AGAM</name>